<dbReference type="Pfam" id="PF02518">
    <property type="entry name" value="HATPase_c"/>
    <property type="match status" value="1"/>
</dbReference>
<evidence type="ECO:0000256" key="7">
    <source>
        <dbReference type="ARBA" id="ARBA00022840"/>
    </source>
</evidence>
<keyword evidence="4" id="KW-0808">Transferase</keyword>
<dbReference type="EC" id="2.7.13.3" evidence="2"/>
<evidence type="ECO:0000259" key="13">
    <source>
        <dbReference type="PROSITE" id="PS50110"/>
    </source>
</evidence>
<organism evidence="15 16">
    <name type="scientific">Neorhizobium galegae bv. officinalis</name>
    <dbReference type="NCBI Taxonomy" id="323656"/>
    <lineage>
        <taxon>Bacteria</taxon>
        <taxon>Pseudomonadati</taxon>
        <taxon>Pseudomonadota</taxon>
        <taxon>Alphaproteobacteria</taxon>
        <taxon>Hyphomicrobiales</taxon>
        <taxon>Rhizobiaceae</taxon>
        <taxon>Rhizobium/Agrobacterium group</taxon>
        <taxon>Neorhizobium</taxon>
    </lineage>
</organism>
<keyword evidence="5" id="KW-0547">Nucleotide-binding</keyword>
<dbReference type="InterPro" id="IPR001789">
    <property type="entry name" value="Sig_transdc_resp-reg_receiver"/>
</dbReference>
<dbReference type="Pfam" id="PF00072">
    <property type="entry name" value="Response_reg"/>
    <property type="match status" value="2"/>
</dbReference>
<reference evidence="15 16" key="1">
    <citation type="submission" date="2014-08" db="EMBL/GenBank/DDBJ databases">
        <authorList>
            <person name="Chen Y.-H."/>
        </authorList>
    </citation>
    <scope>NUCLEOTIDE SEQUENCE [LARGE SCALE GENOMIC DNA]</scope>
</reference>
<gene>
    <name evidence="15" type="ORF">NGAL_HAMBI1145_24640</name>
</gene>
<dbReference type="CDD" id="cd00130">
    <property type="entry name" value="PAS"/>
    <property type="match status" value="1"/>
</dbReference>
<dbReference type="PROSITE" id="PS50109">
    <property type="entry name" value="HIS_KIN"/>
    <property type="match status" value="1"/>
</dbReference>
<keyword evidence="3 11" id="KW-0597">Phosphoprotein</keyword>
<dbReference type="SUPFAM" id="SSF55874">
    <property type="entry name" value="ATPase domain of HSP90 chaperone/DNA topoisomerase II/histidine kinase"/>
    <property type="match status" value="1"/>
</dbReference>
<dbReference type="FunFam" id="3.30.565.10:FF:000010">
    <property type="entry name" value="Sensor histidine kinase RcsC"/>
    <property type="match status" value="1"/>
</dbReference>
<dbReference type="InterPro" id="IPR004358">
    <property type="entry name" value="Sig_transdc_His_kin-like_C"/>
</dbReference>
<dbReference type="CDD" id="cd00156">
    <property type="entry name" value="REC"/>
    <property type="match status" value="1"/>
</dbReference>
<dbReference type="PROSITE" id="PS50112">
    <property type="entry name" value="PAS"/>
    <property type="match status" value="1"/>
</dbReference>
<dbReference type="SMART" id="SM00388">
    <property type="entry name" value="HisKA"/>
    <property type="match status" value="1"/>
</dbReference>
<dbReference type="PANTHER" id="PTHR45339">
    <property type="entry name" value="HYBRID SIGNAL TRANSDUCTION HISTIDINE KINASE J"/>
    <property type="match status" value="1"/>
</dbReference>
<feature type="domain" description="Response regulatory" evidence="13">
    <location>
        <begin position="1155"/>
        <end position="1273"/>
    </location>
</feature>
<name>A0A0T7FIA0_NEOGA</name>
<feature type="domain" description="Response regulatory" evidence="13">
    <location>
        <begin position="973"/>
        <end position="1094"/>
    </location>
</feature>
<dbReference type="FunFam" id="1.10.287.130:FF:000002">
    <property type="entry name" value="Two-component osmosensing histidine kinase"/>
    <property type="match status" value="1"/>
</dbReference>
<feature type="modified residue" description="4-aspartylphosphate" evidence="11">
    <location>
        <position position="1027"/>
    </location>
</feature>
<comment type="subunit">
    <text evidence="9">At low DSF concentrations, interacts with RpfF.</text>
</comment>
<dbReference type="SUPFAM" id="SSF55785">
    <property type="entry name" value="PYP-like sensor domain (PAS domain)"/>
    <property type="match status" value="3"/>
</dbReference>
<dbReference type="CDD" id="cd17546">
    <property type="entry name" value="REC_hyHK_CKI1_RcsC-like"/>
    <property type="match status" value="1"/>
</dbReference>
<feature type="modified residue" description="4-aspartylphosphate" evidence="11">
    <location>
        <position position="1204"/>
    </location>
</feature>
<evidence type="ECO:0000259" key="14">
    <source>
        <dbReference type="PROSITE" id="PS50112"/>
    </source>
</evidence>
<dbReference type="GO" id="GO:0000155">
    <property type="term" value="F:phosphorelay sensor kinase activity"/>
    <property type="evidence" value="ECO:0007669"/>
    <property type="project" value="InterPro"/>
</dbReference>
<evidence type="ECO:0000256" key="4">
    <source>
        <dbReference type="ARBA" id="ARBA00022679"/>
    </source>
</evidence>
<dbReference type="CDD" id="cd16922">
    <property type="entry name" value="HATPase_EvgS-ArcB-TorS-like"/>
    <property type="match status" value="1"/>
</dbReference>
<dbReference type="InterPro" id="IPR003661">
    <property type="entry name" value="HisK_dim/P_dom"/>
</dbReference>
<dbReference type="NCBIfam" id="TIGR00229">
    <property type="entry name" value="sensory_box"/>
    <property type="match status" value="1"/>
</dbReference>
<dbReference type="InterPro" id="IPR000014">
    <property type="entry name" value="PAS"/>
</dbReference>
<dbReference type="InterPro" id="IPR013656">
    <property type="entry name" value="PAS_4"/>
</dbReference>
<dbReference type="CDD" id="cd00082">
    <property type="entry name" value="HisKA"/>
    <property type="match status" value="1"/>
</dbReference>
<dbReference type="Pfam" id="PF12860">
    <property type="entry name" value="PAS_7"/>
    <property type="match status" value="3"/>
</dbReference>
<protein>
    <recommendedName>
        <fullName evidence="10">Sensory/regulatory protein RpfC</fullName>
        <ecNumber evidence="2">2.7.13.3</ecNumber>
    </recommendedName>
</protein>
<dbReference type="PRINTS" id="PR00344">
    <property type="entry name" value="BCTRLSENSOR"/>
</dbReference>
<dbReference type="PANTHER" id="PTHR45339:SF1">
    <property type="entry name" value="HYBRID SIGNAL TRANSDUCTION HISTIDINE KINASE J"/>
    <property type="match status" value="1"/>
</dbReference>
<dbReference type="InterPro" id="IPR036890">
    <property type="entry name" value="HATPase_C_sf"/>
</dbReference>
<evidence type="ECO:0000256" key="3">
    <source>
        <dbReference type="ARBA" id="ARBA00022553"/>
    </source>
</evidence>
<evidence type="ECO:0000256" key="8">
    <source>
        <dbReference type="ARBA" id="ARBA00023012"/>
    </source>
</evidence>
<evidence type="ECO:0000313" key="16">
    <source>
        <dbReference type="Proteomes" id="UP000046176"/>
    </source>
</evidence>
<evidence type="ECO:0000256" key="5">
    <source>
        <dbReference type="ARBA" id="ARBA00022741"/>
    </source>
</evidence>
<dbReference type="InterPro" id="IPR003594">
    <property type="entry name" value="HATPase_dom"/>
</dbReference>
<dbReference type="Gene3D" id="1.10.287.130">
    <property type="match status" value="1"/>
</dbReference>
<dbReference type="InterPro" id="IPR035965">
    <property type="entry name" value="PAS-like_dom_sf"/>
</dbReference>
<dbReference type="EMBL" id="CCRH01000006">
    <property type="protein sequence ID" value="CDZ34694.1"/>
    <property type="molecule type" value="Genomic_DNA"/>
</dbReference>
<dbReference type="GO" id="GO:0005524">
    <property type="term" value="F:ATP binding"/>
    <property type="evidence" value="ECO:0007669"/>
    <property type="project" value="UniProtKB-KW"/>
</dbReference>
<dbReference type="InterPro" id="IPR011006">
    <property type="entry name" value="CheY-like_superfamily"/>
</dbReference>
<keyword evidence="8" id="KW-0902">Two-component regulatory system</keyword>
<evidence type="ECO:0000256" key="1">
    <source>
        <dbReference type="ARBA" id="ARBA00000085"/>
    </source>
</evidence>
<dbReference type="SUPFAM" id="SSF47384">
    <property type="entry name" value="Homodimeric domain of signal transducing histidine kinase"/>
    <property type="match status" value="1"/>
</dbReference>
<evidence type="ECO:0000256" key="9">
    <source>
        <dbReference type="ARBA" id="ARBA00064003"/>
    </source>
</evidence>
<evidence type="ECO:0000256" key="2">
    <source>
        <dbReference type="ARBA" id="ARBA00012438"/>
    </source>
</evidence>
<comment type="catalytic activity">
    <reaction evidence="1">
        <text>ATP + protein L-histidine = ADP + protein N-phospho-L-histidine.</text>
        <dbReference type="EC" id="2.7.13.3"/>
    </reaction>
</comment>
<dbReference type="SUPFAM" id="SSF52172">
    <property type="entry name" value="CheY-like"/>
    <property type="match status" value="2"/>
</dbReference>
<evidence type="ECO:0000256" key="10">
    <source>
        <dbReference type="ARBA" id="ARBA00068150"/>
    </source>
</evidence>
<dbReference type="Proteomes" id="UP000046176">
    <property type="component" value="Unassembled WGS sequence"/>
</dbReference>
<dbReference type="Gene3D" id="3.30.565.10">
    <property type="entry name" value="Histidine kinase-like ATPase, C-terminal domain"/>
    <property type="match status" value="1"/>
</dbReference>
<accession>A0A0T7FIA0</accession>
<proteinExistence type="predicted"/>
<feature type="domain" description="Histidine kinase" evidence="12">
    <location>
        <begin position="734"/>
        <end position="955"/>
    </location>
</feature>
<evidence type="ECO:0000256" key="6">
    <source>
        <dbReference type="ARBA" id="ARBA00022777"/>
    </source>
</evidence>
<keyword evidence="7" id="KW-0067">ATP-binding</keyword>
<sequence>MINAKNDKSYRFNNTILTLAMVLSVDWETNESSRISAGTKERGKVDTESELLKTACERINDLAEPAFIKDSALIYVAVNAAYARLFGMHPSEFAGNTSRGLAGAPEDADRKEKECRAIVFGTDETALCFDRSGVVRHEIHIERFLTEDDHTYLFGTFAAVPGIGAGFEPKLVTPVAGTSITGAKPIAPFSPFNNALLDDALDMLEMGIGIYDKHNVLLYCNSQLINHFASISIDIQPGITLNDILGFAYDRRQRVSPASFGPDVPSKDTWIAERMKPFELPYSESTDQLSDGRWLRSINKRLENGLLIAIRHDVTEFKEQEMLLRTHVSETDLFRAVLEDLPVPVFVRNSDRQLTYANAAYEAMLGKPRSHFLGKTEMEMFPDAADRFRVENDRVMTGEDIEKSEDITFPDGTVVPVITHLRRVTTNDGAHNLVGSRMDVSRIKEAQNKAEKMGKDLQTILHTMPVGVAILDEQFLFEYANPAFYSFWDAGEQFDLPGRSYRDFLKVNFDHGIYSGSTSSFEEIYQERIAALTDGQERPPIEVKSRTGLVIVISGTQLSGGKILLSYMDITAVRKREQEIQEARAALETHGALMRDATSAMSQGLLILHDGEIIFSNDALPAMLDIPAEKVRAGGLWRDLFRHCVERGDLGTPEEAAATLKAWEDNVAAGKPVFAAFRVEGRKWIHVEAKLTGSDHWLAVFTDVTEMKSREEELTRLLHRAEAADRAKSEFLANMSHEIRTPMNGVLGMAELLAKSNLDTRQKTFIDIIVKSGNALLTIINDILDFSKIDAGQMTLRKAPFDPVEAIEDVATLLSSSAAEKDIELIVRGDVSIRETVMGDAGRFRQIITNLVGNAVKFTEKGHVFIDLRSEAKGPGEMMLSIRIEDTGLGIPEEKLKSVFEKFSQVDTSSTRRHEGTGLGLAITAGLTELFGGYIDVTSEVGRGSVFTVHLPFQVVSERNVLTTLPINTSGARILVVDDNAVNRRILTEQLTMWGFDTVAAESGAEGLAILSEAARIGVTVDAIVLDYHMPEMNGLDFAKHLRRDVRFDGTGVVFLTSMDMAGDDSMFAALNVQAHLMKPARANLLRSTIIDVVRSIRTKRRSVEVGQAAARPQATVPTLVPVATPTLAASTPVIAEQPAAPVSTPPMQAAPTLDVLVAEDNEVNQIVFTQILQTTGWLFQIVKNGAEAVEAWKKHDPAVIIMDVSMPIMNGHQATQKIRELEQETGTHTPIIGVTAHALESDRELCFQVGMDDYLSKPISPEALEAKVRNWLGGAIVSSVSN</sequence>
<evidence type="ECO:0000259" key="12">
    <source>
        <dbReference type="PROSITE" id="PS50109"/>
    </source>
</evidence>
<dbReference type="Gene3D" id="3.40.50.2300">
    <property type="match status" value="2"/>
</dbReference>
<feature type="domain" description="PAS" evidence="14">
    <location>
        <begin position="330"/>
        <end position="399"/>
    </location>
</feature>
<dbReference type="Pfam" id="PF08448">
    <property type="entry name" value="PAS_4"/>
    <property type="match status" value="1"/>
</dbReference>
<dbReference type="PROSITE" id="PS50110">
    <property type="entry name" value="RESPONSE_REGULATORY"/>
    <property type="match status" value="2"/>
</dbReference>
<dbReference type="SMART" id="SM00091">
    <property type="entry name" value="PAS"/>
    <property type="match status" value="4"/>
</dbReference>
<dbReference type="InterPro" id="IPR005467">
    <property type="entry name" value="His_kinase_dom"/>
</dbReference>
<dbReference type="Gene3D" id="3.30.450.20">
    <property type="entry name" value="PAS domain"/>
    <property type="match status" value="3"/>
</dbReference>
<evidence type="ECO:0000256" key="11">
    <source>
        <dbReference type="PROSITE-ProRule" id="PRU00169"/>
    </source>
</evidence>
<evidence type="ECO:0000313" key="15">
    <source>
        <dbReference type="EMBL" id="CDZ34694.1"/>
    </source>
</evidence>
<dbReference type="InterPro" id="IPR036097">
    <property type="entry name" value="HisK_dim/P_sf"/>
</dbReference>
<dbReference type="SMART" id="SM00448">
    <property type="entry name" value="REC"/>
    <property type="match status" value="2"/>
</dbReference>
<dbReference type="Pfam" id="PF00512">
    <property type="entry name" value="HisKA"/>
    <property type="match status" value="1"/>
</dbReference>
<keyword evidence="6 15" id="KW-0418">Kinase</keyword>
<dbReference type="SMART" id="SM00387">
    <property type="entry name" value="HATPase_c"/>
    <property type="match status" value="1"/>
</dbReference>